<protein>
    <submittedName>
        <fullName evidence="6">DUF4870 domain-containing protein</fullName>
    </submittedName>
</protein>
<proteinExistence type="predicted"/>
<evidence type="ECO:0000313" key="6">
    <source>
        <dbReference type="EMBL" id="HIW99332.1"/>
    </source>
</evidence>
<keyword evidence="4 5" id="KW-0472">Membrane</keyword>
<keyword evidence="3 5" id="KW-1133">Transmembrane helix</keyword>
<evidence type="ECO:0000256" key="4">
    <source>
        <dbReference type="ARBA" id="ARBA00023136"/>
    </source>
</evidence>
<comment type="caution">
    <text evidence="6">The sequence shown here is derived from an EMBL/GenBank/DDBJ whole genome shotgun (WGS) entry which is preliminary data.</text>
</comment>
<dbReference type="AlphaFoldDB" id="A0A9D1S3H0"/>
<evidence type="ECO:0000256" key="3">
    <source>
        <dbReference type="ARBA" id="ARBA00022989"/>
    </source>
</evidence>
<evidence type="ECO:0000256" key="1">
    <source>
        <dbReference type="ARBA" id="ARBA00004141"/>
    </source>
</evidence>
<evidence type="ECO:0000256" key="5">
    <source>
        <dbReference type="SAM" id="Phobius"/>
    </source>
</evidence>
<dbReference type="InterPro" id="IPR019109">
    <property type="entry name" value="MamF_MmsF"/>
</dbReference>
<reference evidence="6" key="1">
    <citation type="journal article" date="2021" name="PeerJ">
        <title>Extensive microbial diversity within the chicken gut microbiome revealed by metagenomics and culture.</title>
        <authorList>
            <person name="Gilroy R."/>
            <person name="Ravi A."/>
            <person name="Getino M."/>
            <person name="Pursley I."/>
            <person name="Horton D.L."/>
            <person name="Alikhan N.F."/>
            <person name="Baker D."/>
            <person name="Gharbi K."/>
            <person name="Hall N."/>
            <person name="Watson M."/>
            <person name="Adriaenssens E.M."/>
            <person name="Foster-Nyarko E."/>
            <person name="Jarju S."/>
            <person name="Secka A."/>
            <person name="Antonio M."/>
            <person name="Oren A."/>
            <person name="Chaudhuri R.R."/>
            <person name="La Ragione R."/>
            <person name="Hildebrand F."/>
            <person name="Pallen M.J."/>
        </authorList>
    </citation>
    <scope>NUCLEOTIDE SEQUENCE</scope>
    <source>
        <strain evidence="6">ChiHejej3B27-3195</strain>
    </source>
</reference>
<gene>
    <name evidence="6" type="ORF">H9871_04235</name>
</gene>
<feature type="transmembrane region" description="Helical" evidence="5">
    <location>
        <begin position="25"/>
        <end position="46"/>
    </location>
</feature>
<feature type="transmembrane region" description="Helical" evidence="5">
    <location>
        <begin position="95"/>
        <end position="124"/>
    </location>
</feature>
<keyword evidence="2 5" id="KW-0812">Transmembrane</keyword>
<comment type="subcellular location">
    <subcellularLocation>
        <location evidence="1">Membrane</location>
        <topology evidence="1">Multi-pass membrane protein</topology>
    </subcellularLocation>
</comment>
<reference evidence="6" key="2">
    <citation type="submission" date="2021-04" db="EMBL/GenBank/DDBJ databases">
        <authorList>
            <person name="Gilroy R."/>
        </authorList>
    </citation>
    <scope>NUCLEOTIDE SEQUENCE</scope>
    <source>
        <strain evidence="6">ChiHejej3B27-3195</strain>
    </source>
</reference>
<evidence type="ECO:0000313" key="7">
    <source>
        <dbReference type="Proteomes" id="UP000824151"/>
    </source>
</evidence>
<sequence length="139" mass="15575">MEYQPHYENYPPRPLTSGEEQGWGVGLHLGGFLAWIIAPLIIWLVFRSRSRMLDDHGKATLNWQITVSILFAVLWLGSVVTMVMAGFTGDPRTGLSIFFVLFGLLALVMIGALVFSILGAVAAYGRRPFRYPLSIPFFR</sequence>
<dbReference type="Proteomes" id="UP000824151">
    <property type="component" value="Unassembled WGS sequence"/>
</dbReference>
<accession>A0A9D1S3H0</accession>
<organism evidence="6 7">
    <name type="scientific">Candidatus Nesterenkonia stercoripullorum</name>
    <dbReference type="NCBI Taxonomy" id="2838701"/>
    <lineage>
        <taxon>Bacteria</taxon>
        <taxon>Bacillati</taxon>
        <taxon>Actinomycetota</taxon>
        <taxon>Actinomycetes</taxon>
        <taxon>Micrococcales</taxon>
        <taxon>Micrococcaceae</taxon>
        <taxon>Nesterenkonia</taxon>
    </lineage>
</organism>
<feature type="transmembrane region" description="Helical" evidence="5">
    <location>
        <begin position="67"/>
        <end position="89"/>
    </location>
</feature>
<dbReference type="EMBL" id="DXGD01000152">
    <property type="protein sequence ID" value="HIW99332.1"/>
    <property type="molecule type" value="Genomic_DNA"/>
</dbReference>
<evidence type="ECO:0000256" key="2">
    <source>
        <dbReference type="ARBA" id="ARBA00022692"/>
    </source>
</evidence>
<name>A0A9D1S3H0_9MICC</name>
<dbReference type="Pfam" id="PF09685">
    <property type="entry name" value="MamF_MmsF"/>
    <property type="match status" value="1"/>
</dbReference>